<keyword evidence="3" id="KW-1185">Reference proteome</keyword>
<feature type="domain" description="Exocyst complex component Sec8 N-terminal" evidence="1">
    <location>
        <begin position="35"/>
        <end position="91"/>
    </location>
</feature>
<name>A0A167H823_CALVF</name>
<dbReference type="GO" id="GO:0006904">
    <property type="term" value="P:vesicle docking involved in exocytosis"/>
    <property type="evidence" value="ECO:0007669"/>
    <property type="project" value="InterPro"/>
</dbReference>
<gene>
    <name evidence="2" type="ORF">CALVIDRAFT_361980</name>
</gene>
<evidence type="ECO:0000313" key="3">
    <source>
        <dbReference type="Proteomes" id="UP000076738"/>
    </source>
</evidence>
<organism evidence="2 3">
    <name type="scientific">Calocera viscosa (strain TUFC12733)</name>
    <dbReference type="NCBI Taxonomy" id="1330018"/>
    <lineage>
        <taxon>Eukaryota</taxon>
        <taxon>Fungi</taxon>
        <taxon>Dikarya</taxon>
        <taxon>Basidiomycota</taxon>
        <taxon>Agaricomycotina</taxon>
        <taxon>Dacrymycetes</taxon>
        <taxon>Dacrymycetales</taxon>
        <taxon>Dacrymycetaceae</taxon>
        <taxon>Calocera</taxon>
    </lineage>
</organism>
<dbReference type="InterPro" id="IPR007191">
    <property type="entry name" value="Sec8_exocyst_N"/>
</dbReference>
<proteinExistence type="predicted"/>
<protein>
    <recommendedName>
        <fullName evidence="1">Exocyst complex component Sec8 N-terminal domain-containing protein</fullName>
    </recommendedName>
</protein>
<dbReference type="Pfam" id="PF04048">
    <property type="entry name" value="Sec8_N"/>
    <property type="match status" value="1"/>
</dbReference>
<evidence type="ECO:0000259" key="1">
    <source>
        <dbReference type="Pfam" id="PF04048"/>
    </source>
</evidence>
<dbReference type="OrthoDB" id="272977at2759"/>
<reference evidence="2 3" key="1">
    <citation type="journal article" date="2016" name="Mol. Biol. Evol.">
        <title>Comparative Genomics of Early-Diverging Mushroom-Forming Fungi Provides Insights into the Origins of Lignocellulose Decay Capabilities.</title>
        <authorList>
            <person name="Nagy L.G."/>
            <person name="Riley R."/>
            <person name="Tritt A."/>
            <person name="Adam C."/>
            <person name="Daum C."/>
            <person name="Floudas D."/>
            <person name="Sun H."/>
            <person name="Yadav J.S."/>
            <person name="Pangilinan J."/>
            <person name="Larsson K.H."/>
            <person name="Matsuura K."/>
            <person name="Barry K."/>
            <person name="Labutti K."/>
            <person name="Kuo R."/>
            <person name="Ohm R.A."/>
            <person name="Bhattacharya S.S."/>
            <person name="Shirouzu T."/>
            <person name="Yoshinaga Y."/>
            <person name="Martin F.M."/>
            <person name="Grigoriev I.V."/>
            <person name="Hibbett D.S."/>
        </authorList>
    </citation>
    <scope>NUCLEOTIDE SEQUENCE [LARGE SCALE GENOMIC DNA]</scope>
    <source>
        <strain evidence="2 3">TUFC12733</strain>
    </source>
</reference>
<accession>A0A167H823</accession>
<sequence>MQRSCPSVHVPSSLRHITPEDVHRVLRRFGVLKLLNSAKVALSRLNSSSVGRDLASFQRTKFAPERALKATVDKHYESFAASLAHHATLLHLSLLRKTRCRMPRSHPSRFVRQWVASAQISSSCGVATMHWVLTRSIVFKPYQINSRA</sequence>
<dbReference type="GO" id="GO:0000145">
    <property type="term" value="C:exocyst"/>
    <property type="evidence" value="ECO:0007669"/>
    <property type="project" value="InterPro"/>
</dbReference>
<dbReference type="AlphaFoldDB" id="A0A167H823"/>
<dbReference type="EMBL" id="KV417325">
    <property type="protein sequence ID" value="KZO91342.1"/>
    <property type="molecule type" value="Genomic_DNA"/>
</dbReference>
<evidence type="ECO:0000313" key="2">
    <source>
        <dbReference type="EMBL" id="KZO91342.1"/>
    </source>
</evidence>
<dbReference type="STRING" id="1330018.A0A167H823"/>
<dbReference type="Proteomes" id="UP000076738">
    <property type="component" value="Unassembled WGS sequence"/>
</dbReference>